<evidence type="ECO:0000313" key="6">
    <source>
        <dbReference type="EMBL" id="KAH1170324.1"/>
    </source>
</evidence>
<dbReference type="GO" id="GO:0005634">
    <property type="term" value="C:nucleus"/>
    <property type="evidence" value="ECO:0007669"/>
    <property type="project" value="TreeGrafter"/>
</dbReference>
<dbReference type="AlphaFoldDB" id="A0A9D4AU01"/>
<dbReference type="Proteomes" id="UP000827986">
    <property type="component" value="Unassembled WGS sequence"/>
</dbReference>
<dbReference type="Gene3D" id="1.20.1440.170">
    <property type="entry name" value="Translation machinery-associated protein 16-like"/>
    <property type="match status" value="1"/>
</dbReference>
<accession>A0A9D4AU01</accession>
<dbReference type="InterPro" id="IPR021346">
    <property type="entry name" value="Tma16"/>
</dbReference>
<dbReference type="PANTHER" id="PTHR13349:SF2">
    <property type="entry name" value="TRANSLATION MACHINERY-ASSOCIATED PROTEIN 16"/>
    <property type="match status" value="1"/>
</dbReference>
<evidence type="ECO:0000256" key="1">
    <source>
        <dbReference type="ARBA" id="ARBA00020047"/>
    </source>
</evidence>
<gene>
    <name evidence="6" type="ORF">KIL84_001309</name>
</gene>
<sequence length="377" mass="42559">MFIFWGQTDLRSKAPRTADFLGLFASVKDTPAFYHYDYSVNCCSGWGISHVQLVSYTVLRKTWFRVEMFLGQLLLWGRELAHTRARGCSWLFGVARGWRSAGGPGPPPAGETRTRNGQEPKPQPPRGTRRRARDGIAERRRNGTLGSGALSRALFPADRTPGSGFCRGAPPPPARAARPPAGRVGLAMPKVPKGRGGGRQEKKVIHPYSRKAAQLTREAHKQEKKEKLKNEKALRLSIVGEKLQWFQSHLDPSKADYTKKEACELIEKYLHRFSDELEQIELHNSIKGRQGRQHSSREMIIKQTIEHERQLYEGYGIDIPDIVNGKHLKIFREWDGDLKKLPNIKMRKVSTKDAVCSRTEVANGEAEEELDAAKDTD</sequence>
<comment type="subunit">
    <text evidence="4">Associates with pre-60S ribosomal particles.</text>
</comment>
<comment type="caution">
    <text evidence="6">The sequence shown here is derived from an EMBL/GenBank/DDBJ whole genome shotgun (WGS) entry which is preliminary data.</text>
</comment>
<comment type="similarity">
    <text evidence="3">Belongs to the TMA16 family.</text>
</comment>
<dbReference type="EMBL" id="JAHDVG010000484">
    <property type="protein sequence ID" value="KAH1170324.1"/>
    <property type="molecule type" value="Genomic_DNA"/>
</dbReference>
<dbReference type="PANTHER" id="PTHR13349">
    <property type="entry name" value="TRANSLATION MACHINERY-ASSOCIATED PROTEIN 16"/>
    <property type="match status" value="1"/>
</dbReference>
<evidence type="ECO:0000256" key="2">
    <source>
        <dbReference type="ARBA" id="ARBA00034079"/>
    </source>
</evidence>
<evidence type="ECO:0000256" key="3">
    <source>
        <dbReference type="ARBA" id="ARBA00034127"/>
    </source>
</evidence>
<dbReference type="InterPro" id="IPR038356">
    <property type="entry name" value="Tma16_sf"/>
</dbReference>
<protein>
    <recommendedName>
        <fullName evidence="1">Translation machinery-associated protein 16</fullName>
    </recommendedName>
</protein>
<evidence type="ECO:0000256" key="4">
    <source>
        <dbReference type="ARBA" id="ARBA00034132"/>
    </source>
</evidence>
<name>A0A9D4AU01_9SAUR</name>
<dbReference type="FunFam" id="1.20.1440.170:FF:000001">
    <property type="entry name" value="Translation machinery-associated 16 homolog"/>
    <property type="match status" value="1"/>
</dbReference>
<evidence type="ECO:0000256" key="5">
    <source>
        <dbReference type="SAM" id="MobiDB-lite"/>
    </source>
</evidence>
<evidence type="ECO:0000313" key="7">
    <source>
        <dbReference type="Proteomes" id="UP000827986"/>
    </source>
</evidence>
<organism evidence="6 7">
    <name type="scientific">Mauremys mutica</name>
    <name type="common">yellowpond turtle</name>
    <dbReference type="NCBI Taxonomy" id="74926"/>
    <lineage>
        <taxon>Eukaryota</taxon>
        <taxon>Metazoa</taxon>
        <taxon>Chordata</taxon>
        <taxon>Craniata</taxon>
        <taxon>Vertebrata</taxon>
        <taxon>Euteleostomi</taxon>
        <taxon>Archelosauria</taxon>
        <taxon>Testudinata</taxon>
        <taxon>Testudines</taxon>
        <taxon>Cryptodira</taxon>
        <taxon>Durocryptodira</taxon>
        <taxon>Testudinoidea</taxon>
        <taxon>Geoemydidae</taxon>
        <taxon>Geoemydinae</taxon>
        <taxon>Mauremys</taxon>
    </lineage>
</organism>
<feature type="region of interest" description="Disordered" evidence="5">
    <location>
        <begin position="356"/>
        <end position="377"/>
    </location>
</feature>
<keyword evidence="7" id="KW-1185">Reference proteome</keyword>
<dbReference type="Pfam" id="PF11176">
    <property type="entry name" value="Tma16"/>
    <property type="match status" value="1"/>
</dbReference>
<comment type="function">
    <text evidence="2">Involved in the biogenesis of the 60S ribosomal subunit in the nucleus.</text>
</comment>
<feature type="region of interest" description="Disordered" evidence="5">
    <location>
        <begin position="101"/>
        <end position="202"/>
    </location>
</feature>
<proteinExistence type="inferred from homology"/>
<reference evidence="6" key="1">
    <citation type="submission" date="2021-09" db="EMBL/GenBank/DDBJ databases">
        <title>The genome of Mauremys mutica provides insights into the evolution of semi-aquatic lifestyle.</title>
        <authorList>
            <person name="Gong S."/>
            <person name="Gao Y."/>
        </authorList>
    </citation>
    <scope>NUCLEOTIDE SEQUENCE</scope>
    <source>
        <strain evidence="6">MM-2020</strain>
        <tissue evidence="6">Muscle</tissue>
    </source>
</reference>